<dbReference type="Gene3D" id="3.10.580.10">
    <property type="entry name" value="CBS-domain"/>
    <property type="match status" value="1"/>
</dbReference>
<keyword evidence="1" id="KW-0677">Repeat</keyword>
<sequence>MTTLVKDVMRKETVVCSPSERISTVAFQMAEQGIDYLPVCKDDRLKGVLTPRVIMLSGIVGKTYRKPVKKVMDRRPVTISPDASVEKALRLMERCGDPWLSVVEKGRLTGIVGLGDLAKVEGMGGQTLRIIARSSEPRTIRGGKSHGSMMMAMAFLAVGGWLLWAAKDKGE</sequence>
<keyword evidence="6" id="KW-1185">Reference proteome</keyword>
<keyword evidence="3" id="KW-0812">Transmembrane</keyword>
<feature type="transmembrane region" description="Helical" evidence="3">
    <location>
        <begin position="148"/>
        <end position="166"/>
    </location>
</feature>
<evidence type="ECO:0000313" key="6">
    <source>
        <dbReference type="Proteomes" id="UP001595843"/>
    </source>
</evidence>
<evidence type="ECO:0000256" key="3">
    <source>
        <dbReference type="SAM" id="Phobius"/>
    </source>
</evidence>
<dbReference type="PANTHER" id="PTHR48108">
    <property type="entry name" value="CBS DOMAIN-CONTAINING PROTEIN CBSX2, CHLOROPLASTIC"/>
    <property type="match status" value="1"/>
</dbReference>
<dbReference type="RefSeq" id="WP_380704358.1">
    <property type="nucleotide sequence ID" value="NZ_JBHSAP010000009.1"/>
</dbReference>
<dbReference type="InterPro" id="IPR046342">
    <property type="entry name" value="CBS_dom_sf"/>
</dbReference>
<reference evidence="6" key="1">
    <citation type="journal article" date="2019" name="Int. J. Syst. Evol. Microbiol.">
        <title>The Global Catalogue of Microorganisms (GCM) 10K type strain sequencing project: providing services to taxonomists for standard genome sequencing and annotation.</title>
        <authorList>
            <consortium name="The Broad Institute Genomics Platform"/>
            <consortium name="The Broad Institute Genome Sequencing Center for Infectious Disease"/>
            <person name="Wu L."/>
            <person name="Ma J."/>
        </authorList>
    </citation>
    <scope>NUCLEOTIDE SEQUENCE [LARGE SCALE GENOMIC DNA]</scope>
    <source>
        <strain evidence="6">IBRC-M 10813</strain>
    </source>
</reference>
<dbReference type="PROSITE" id="PS51371">
    <property type="entry name" value="CBS"/>
    <property type="match status" value="2"/>
</dbReference>
<dbReference type="Pfam" id="PF00571">
    <property type="entry name" value="CBS"/>
    <property type="match status" value="2"/>
</dbReference>
<name>A0ABV8JDF1_9BACL</name>
<evidence type="ECO:0000313" key="5">
    <source>
        <dbReference type="EMBL" id="MFC4076956.1"/>
    </source>
</evidence>
<proteinExistence type="predicted"/>
<dbReference type="SMART" id="SM00116">
    <property type="entry name" value="CBS"/>
    <property type="match status" value="2"/>
</dbReference>
<keyword evidence="3" id="KW-1133">Transmembrane helix</keyword>
<dbReference type="InterPro" id="IPR051462">
    <property type="entry name" value="CBS_domain-containing"/>
</dbReference>
<dbReference type="PANTHER" id="PTHR48108:SF34">
    <property type="entry name" value="CBS DOMAIN-CONTAINING PROTEIN YHCV"/>
    <property type="match status" value="1"/>
</dbReference>
<organism evidence="5 6">
    <name type="scientific">Salinithrix halophila</name>
    <dbReference type="NCBI Taxonomy" id="1485204"/>
    <lineage>
        <taxon>Bacteria</taxon>
        <taxon>Bacillati</taxon>
        <taxon>Bacillota</taxon>
        <taxon>Bacilli</taxon>
        <taxon>Bacillales</taxon>
        <taxon>Thermoactinomycetaceae</taxon>
        <taxon>Salinithrix</taxon>
    </lineage>
</organism>
<dbReference type="EMBL" id="JBHSAP010000009">
    <property type="protein sequence ID" value="MFC4076956.1"/>
    <property type="molecule type" value="Genomic_DNA"/>
</dbReference>
<keyword evidence="2" id="KW-0129">CBS domain</keyword>
<keyword evidence="3" id="KW-0472">Membrane</keyword>
<gene>
    <name evidence="5" type="ORF">ACFOUO_09035</name>
</gene>
<dbReference type="InterPro" id="IPR000644">
    <property type="entry name" value="CBS_dom"/>
</dbReference>
<accession>A0ABV8JDF1</accession>
<evidence type="ECO:0000256" key="2">
    <source>
        <dbReference type="PROSITE-ProRule" id="PRU00703"/>
    </source>
</evidence>
<feature type="domain" description="CBS" evidence="4">
    <location>
        <begin position="9"/>
        <end position="68"/>
    </location>
</feature>
<protein>
    <submittedName>
        <fullName evidence="5">CBS domain-containing protein</fullName>
    </submittedName>
</protein>
<comment type="caution">
    <text evidence="5">The sequence shown here is derived from an EMBL/GenBank/DDBJ whole genome shotgun (WGS) entry which is preliminary data.</text>
</comment>
<feature type="domain" description="CBS" evidence="4">
    <location>
        <begin position="72"/>
        <end position="127"/>
    </location>
</feature>
<dbReference type="SUPFAM" id="SSF54631">
    <property type="entry name" value="CBS-domain pair"/>
    <property type="match status" value="1"/>
</dbReference>
<evidence type="ECO:0000259" key="4">
    <source>
        <dbReference type="PROSITE" id="PS51371"/>
    </source>
</evidence>
<evidence type="ECO:0000256" key="1">
    <source>
        <dbReference type="ARBA" id="ARBA00022737"/>
    </source>
</evidence>
<dbReference type="Proteomes" id="UP001595843">
    <property type="component" value="Unassembled WGS sequence"/>
</dbReference>